<evidence type="ECO:0000313" key="4">
    <source>
        <dbReference type="EMBL" id="MDO7905676.1"/>
    </source>
</evidence>
<proteinExistence type="predicted"/>
<reference evidence="4 5" key="1">
    <citation type="submission" date="2023-07" db="EMBL/GenBank/DDBJ databases">
        <title>Paenibacillus sp. JX-17 nov. isolated from soil.</title>
        <authorList>
            <person name="Wan Y."/>
            <person name="Liu B."/>
        </authorList>
    </citation>
    <scope>NUCLEOTIDE SEQUENCE [LARGE SCALE GENOMIC DNA]</scope>
    <source>
        <strain evidence="4 5">JX-17</strain>
    </source>
</reference>
<dbReference type="EMBL" id="JAUQTB010000002">
    <property type="protein sequence ID" value="MDO7905676.1"/>
    <property type="molecule type" value="Genomic_DNA"/>
</dbReference>
<evidence type="ECO:0000256" key="1">
    <source>
        <dbReference type="ARBA" id="ARBA00022553"/>
    </source>
</evidence>
<feature type="modified residue" description="4-aspartylphosphate" evidence="2">
    <location>
        <position position="58"/>
    </location>
</feature>
<dbReference type="SMART" id="SM00448">
    <property type="entry name" value="REC"/>
    <property type="match status" value="1"/>
</dbReference>
<keyword evidence="1 2" id="KW-0597">Phosphoprotein</keyword>
<dbReference type="InterPro" id="IPR050595">
    <property type="entry name" value="Bact_response_regulator"/>
</dbReference>
<accession>A0ABT9C8U0</accession>
<gene>
    <name evidence="4" type="ORF">Q5741_04525</name>
</gene>
<dbReference type="SUPFAM" id="SSF52172">
    <property type="entry name" value="CheY-like"/>
    <property type="match status" value="1"/>
</dbReference>
<comment type="caution">
    <text evidence="4">The sequence shown here is derived from an EMBL/GenBank/DDBJ whole genome shotgun (WGS) entry which is preliminary data.</text>
</comment>
<protein>
    <submittedName>
        <fullName evidence="4">Response regulator</fullName>
    </submittedName>
</protein>
<dbReference type="Pfam" id="PF00072">
    <property type="entry name" value="Response_reg"/>
    <property type="match status" value="1"/>
</dbReference>
<dbReference type="Gene3D" id="3.40.50.2300">
    <property type="match status" value="1"/>
</dbReference>
<dbReference type="PANTHER" id="PTHR44591">
    <property type="entry name" value="STRESS RESPONSE REGULATOR PROTEIN 1"/>
    <property type="match status" value="1"/>
</dbReference>
<dbReference type="InterPro" id="IPR001789">
    <property type="entry name" value="Sig_transdc_resp-reg_receiver"/>
</dbReference>
<name>A0ABT9C8U0_9BACL</name>
<organism evidence="4 5">
    <name type="scientific">Paenibacillus lacisoli</name>
    <dbReference type="NCBI Taxonomy" id="3064525"/>
    <lineage>
        <taxon>Bacteria</taxon>
        <taxon>Bacillati</taxon>
        <taxon>Bacillota</taxon>
        <taxon>Bacilli</taxon>
        <taxon>Bacillales</taxon>
        <taxon>Paenibacillaceae</taxon>
        <taxon>Paenibacillus</taxon>
    </lineage>
</organism>
<dbReference type="Proteomes" id="UP001240171">
    <property type="component" value="Unassembled WGS sequence"/>
</dbReference>
<sequence length="129" mass="14568">MENLDEYSILCVEDNELNMTLIRYVVRKMPGFKLLEARTAEKAIPLAMQHQPDLILMDISLPVMDGYEALALLRANPLTQYIPAVAISSFASQSDIRKGLQAGFEAYFTKPVDVKVLTRYLYNILGRNA</sequence>
<evidence type="ECO:0000259" key="3">
    <source>
        <dbReference type="PROSITE" id="PS50110"/>
    </source>
</evidence>
<dbReference type="PROSITE" id="PS50110">
    <property type="entry name" value="RESPONSE_REGULATORY"/>
    <property type="match status" value="1"/>
</dbReference>
<feature type="domain" description="Response regulatory" evidence="3">
    <location>
        <begin position="8"/>
        <end position="125"/>
    </location>
</feature>
<evidence type="ECO:0000313" key="5">
    <source>
        <dbReference type="Proteomes" id="UP001240171"/>
    </source>
</evidence>
<dbReference type="RefSeq" id="WP_305022880.1">
    <property type="nucleotide sequence ID" value="NZ_JAUQTB010000002.1"/>
</dbReference>
<keyword evidence="5" id="KW-1185">Reference proteome</keyword>
<dbReference type="PANTHER" id="PTHR44591:SF23">
    <property type="entry name" value="CHEY SUBFAMILY"/>
    <property type="match status" value="1"/>
</dbReference>
<dbReference type="InterPro" id="IPR011006">
    <property type="entry name" value="CheY-like_superfamily"/>
</dbReference>
<evidence type="ECO:0000256" key="2">
    <source>
        <dbReference type="PROSITE-ProRule" id="PRU00169"/>
    </source>
</evidence>